<keyword evidence="3" id="KW-1185">Reference proteome</keyword>
<proteinExistence type="predicted"/>
<feature type="region of interest" description="Disordered" evidence="1">
    <location>
        <begin position="55"/>
        <end position="84"/>
    </location>
</feature>
<accession>A0A511DLU3</accession>
<dbReference type="AlphaFoldDB" id="A0A511DLU3"/>
<reference evidence="2 3" key="1">
    <citation type="submission" date="2019-07" db="EMBL/GenBank/DDBJ databases">
        <title>Whole genome shotgun sequence of Pseudonocardia sulfidoxydans NBRC 16205.</title>
        <authorList>
            <person name="Hosoyama A."/>
            <person name="Uohara A."/>
            <person name="Ohji S."/>
            <person name="Ichikawa N."/>
        </authorList>
    </citation>
    <scope>NUCLEOTIDE SEQUENCE [LARGE SCALE GENOMIC DNA]</scope>
    <source>
        <strain evidence="2 3">NBRC 16205</strain>
    </source>
</reference>
<comment type="caution">
    <text evidence="2">The sequence shown here is derived from an EMBL/GenBank/DDBJ whole genome shotgun (WGS) entry which is preliminary data.</text>
</comment>
<evidence type="ECO:0000313" key="3">
    <source>
        <dbReference type="Proteomes" id="UP000321685"/>
    </source>
</evidence>
<organism evidence="2 3">
    <name type="scientific">Pseudonocardia sulfidoxydans NBRC 16205</name>
    <dbReference type="NCBI Taxonomy" id="1223511"/>
    <lineage>
        <taxon>Bacteria</taxon>
        <taxon>Bacillati</taxon>
        <taxon>Actinomycetota</taxon>
        <taxon>Actinomycetes</taxon>
        <taxon>Pseudonocardiales</taxon>
        <taxon>Pseudonocardiaceae</taxon>
        <taxon>Pseudonocardia</taxon>
    </lineage>
</organism>
<protein>
    <submittedName>
        <fullName evidence="2">Uncharacterized protein</fullName>
    </submittedName>
</protein>
<feature type="compositionally biased region" description="Polar residues" evidence="1">
    <location>
        <begin position="70"/>
        <end position="84"/>
    </location>
</feature>
<evidence type="ECO:0000256" key="1">
    <source>
        <dbReference type="SAM" id="MobiDB-lite"/>
    </source>
</evidence>
<gene>
    <name evidence="2" type="ORF">PSU4_43110</name>
</gene>
<dbReference type="EMBL" id="BJVJ01000051">
    <property type="protein sequence ID" value="GEL25357.1"/>
    <property type="molecule type" value="Genomic_DNA"/>
</dbReference>
<evidence type="ECO:0000313" key="2">
    <source>
        <dbReference type="EMBL" id="GEL25357.1"/>
    </source>
</evidence>
<dbReference type="Proteomes" id="UP000321685">
    <property type="component" value="Unassembled WGS sequence"/>
</dbReference>
<sequence>MVASAPAKNRTENTTTNGSVIIASTEFTAVTVMLSATSARARWLNTLAVAPPGDTTRTIMPMARSGPIPNATTSPNTMSGNTII</sequence>
<name>A0A511DLU3_9PSEU</name>